<gene>
    <name evidence="2" type="ORF">CCHR01_05172</name>
</gene>
<dbReference type="PANTHER" id="PTHR24148">
    <property type="entry name" value="ANKYRIN REPEAT DOMAIN-CONTAINING PROTEIN 39 HOMOLOG-RELATED"/>
    <property type="match status" value="1"/>
</dbReference>
<evidence type="ECO:0000313" key="3">
    <source>
        <dbReference type="Proteomes" id="UP001243330"/>
    </source>
</evidence>
<sequence length="300" mass="34164">MSTLYTQLQFSHPDKQIRLLGLEPSPTGADEYVFSMEVHDFQGHTRPSYITISYTWGLPDPKLSVVVNSFRMRVQFNCWYALWQMRHHEHMSNTKFWIDSLCINQSDDEEKGNQVAIMGEIFSSASSVAASLGIGESLGNVRGVLASADDREIGKLRLKFDQLPCFDRVWVKQEIILAKEITIFYGLESLSWSEFDHAVKNSNPNIINSQSDNSDSSSDSGKFRHFNYDRMVRERLERNSISAQLCNHRSDSTCMPSAFMDLIPRYSTAKASVAVDKIYALLSLLPQNDPIRQNLLVEYG</sequence>
<keyword evidence="3" id="KW-1185">Reference proteome</keyword>
<comment type="caution">
    <text evidence="2">The sequence shown here is derived from an EMBL/GenBank/DDBJ whole genome shotgun (WGS) entry which is preliminary data.</text>
</comment>
<protein>
    <submittedName>
        <fullName evidence="2">Het domain protein</fullName>
    </submittedName>
</protein>
<dbReference type="InterPro" id="IPR052895">
    <property type="entry name" value="HetReg/Transcr_Mod"/>
</dbReference>
<feature type="domain" description="Heterokaryon incompatibility" evidence="1">
    <location>
        <begin position="49"/>
        <end position="137"/>
    </location>
</feature>
<evidence type="ECO:0000313" key="2">
    <source>
        <dbReference type="EMBL" id="KAK1852186.1"/>
    </source>
</evidence>
<name>A0AAD9APR7_9PEZI</name>
<dbReference type="Proteomes" id="UP001243330">
    <property type="component" value="Unassembled WGS sequence"/>
</dbReference>
<accession>A0AAD9APR7</accession>
<dbReference type="PANTHER" id="PTHR24148:SF64">
    <property type="entry name" value="HETEROKARYON INCOMPATIBILITY DOMAIN-CONTAINING PROTEIN"/>
    <property type="match status" value="1"/>
</dbReference>
<evidence type="ECO:0000259" key="1">
    <source>
        <dbReference type="Pfam" id="PF06985"/>
    </source>
</evidence>
<reference evidence="2" key="1">
    <citation type="submission" date="2023-01" db="EMBL/GenBank/DDBJ databases">
        <title>Colletotrichum chrysophilum M932 genome sequence.</title>
        <authorList>
            <person name="Baroncelli R."/>
        </authorList>
    </citation>
    <scope>NUCLEOTIDE SEQUENCE</scope>
    <source>
        <strain evidence="2">M932</strain>
    </source>
</reference>
<dbReference type="AlphaFoldDB" id="A0AAD9APR7"/>
<dbReference type="EMBL" id="JAQOWY010000080">
    <property type="protein sequence ID" value="KAK1852186.1"/>
    <property type="molecule type" value="Genomic_DNA"/>
</dbReference>
<proteinExistence type="predicted"/>
<dbReference type="Pfam" id="PF06985">
    <property type="entry name" value="HET"/>
    <property type="match status" value="1"/>
</dbReference>
<dbReference type="InterPro" id="IPR010730">
    <property type="entry name" value="HET"/>
</dbReference>
<organism evidence="2 3">
    <name type="scientific">Colletotrichum chrysophilum</name>
    <dbReference type="NCBI Taxonomy" id="1836956"/>
    <lineage>
        <taxon>Eukaryota</taxon>
        <taxon>Fungi</taxon>
        <taxon>Dikarya</taxon>
        <taxon>Ascomycota</taxon>
        <taxon>Pezizomycotina</taxon>
        <taxon>Sordariomycetes</taxon>
        <taxon>Hypocreomycetidae</taxon>
        <taxon>Glomerellales</taxon>
        <taxon>Glomerellaceae</taxon>
        <taxon>Colletotrichum</taxon>
        <taxon>Colletotrichum gloeosporioides species complex</taxon>
    </lineage>
</organism>